<gene>
    <name evidence="2" type="ORF">BKA59DRAFT_455662</name>
</gene>
<evidence type="ECO:0000313" key="2">
    <source>
        <dbReference type="EMBL" id="KAH7246629.1"/>
    </source>
</evidence>
<protein>
    <recommendedName>
        <fullName evidence="4">Ecp2 effector protein domain-containing protein</fullName>
    </recommendedName>
</protein>
<comment type="caution">
    <text evidence="2">The sequence shown here is derived from an EMBL/GenBank/DDBJ whole genome shotgun (WGS) entry which is preliminary data.</text>
</comment>
<feature type="signal peptide" evidence="1">
    <location>
        <begin position="1"/>
        <end position="17"/>
    </location>
</feature>
<accession>A0A8K0S1L9</accession>
<evidence type="ECO:0008006" key="4">
    <source>
        <dbReference type="Google" id="ProtNLM"/>
    </source>
</evidence>
<proteinExistence type="predicted"/>
<evidence type="ECO:0000256" key="1">
    <source>
        <dbReference type="SAM" id="SignalP"/>
    </source>
</evidence>
<organism evidence="2 3">
    <name type="scientific">Fusarium tricinctum</name>
    <dbReference type="NCBI Taxonomy" id="61284"/>
    <lineage>
        <taxon>Eukaryota</taxon>
        <taxon>Fungi</taxon>
        <taxon>Dikarya</taxon>
        <taxon>Ascomycota</taxon>
        <taxon>Pezizomycotina</taxon>
        <taxon>Sordariomycetes</taxon>
        <taxon>Hypocreomycetidae</taxon>
        <taxon>Hypocreales</taxon>
        <taxon>Nectriaceae</taxon>
        <taxon>Fusarium</taxon>
        <taxon>Fusarium tricinctum species complex</taxon>
    </lineage>
</organism>
<name>A0A8K0S1L9_9HYPO</name>
<keyword evidence="1" id="KW-0732">Signal</keyword>
<reference evidence="2" key="1">
    <citation type="journal article" date="2021" name="Nat. Commun.">
        <title>Genetic determinants of endophytism in the Arabidopsis root mycobiome.</title>
        <authorList>
            <person name="Mesny F."/>
            <person name="Miyauchi S."/>
            <person name="Thiergart T."/>
            <person name="Pickel B."/>
            <person name="Atanasova L."/>
            <person name="Karlsson M."/>
            <person name="Huettel B."/>
            <person name="Barry K.W."/>
            <person name="Haridas S."/>
            <person name="Chen C."/>
            <person name="Bauer D."/>
            <person name="Andreopoulos W."/>
            <person name="Pangilinan J."/>
            <person name="LaButti K."/>
            <person name="Riley R."/>
            <person name="Lipzen A."/>
            <person name="Clum A."/>
            <person name="Drula E."/>
            <person name="Henrissat B."/>
            <person name="Kohler A."/>
            <person name="Grigoriev I.V."/>
            <person name="Martin F.M."/>
            <person name="Hacquard S."/>
        </authorList>
    </citation>
    <scope>NUCLEOTIDE SEQUENCE</scope>
    <source>
        <strain evidence="2">MPI-SDFR-AT-0068</strain>
    </source>
</reference>
<dbReference type="Proteomes" id="UP000813427">
    <property type="component" value="Unassembled WGS sequence"/>
</dbReference>
<evidence type="ECO:0000313" key="3">
    <source>
        <dbReference type="Proteomes" id="UP000813427"/>
    </source>
</evidence>
<dbReference type="OrthoDB" id="3768082at2759"/>
<dbReference type="EMBL" id="JAGPXF010000004">
    <property type="protein sequence ID" value="KAH7246629.1"/>
    <property type="molecule type" value="Genomic_DNA"/>
</dbReference>
<keyword evidence="3" id="KW-1185">Reference proteome</keyword>
<feature type="chain" id="PRO_5035437734" description="Ecp2 effector protein domain-containing protein" evidence="1">
    <location>
        <begin position="18"/>
        <end position="182"/>
    </location>
</feature>
<dbReference type="AlphaFoldDB" id="A0A8K0S1L9"/>
<sequence>MQFKLLPLLAIAGLTTATTGSWLGMENLPDGPYKGVNHDDGSTTVTNLETGESYEFGLSKESAANEKRSVSIEKREPSCWGYQLDHGGVDAAVVKLKNWAGTGRDLTTGGKPDYFGYNERGVYVYYCVNAAFSGGNVDVADIDYALGQMDGKCQRYEAGYYRWDGSAELVGKVRSGTAVCLG</sequence>